<comment type="subcellular location">
    <subcellularLocation>
        <location evidence="1">Cell membrane</location>
        <topology evidence="1">Multi-pass membrane protein</topology>
    </subcellularLocation>
</comment>
<feature type="binding site" evidence="18">
    <location>
        <position position="37"/>
    </location>
    <ligand>
        <name>a divalent metal cation</name>
        <dbReference type="ChEBI" id="CHEBI:60240"/>
    </ligand>
</feature>
<evidence type="ECO:0000256" key="3">
    <source>
        <dbReference type="ARBA" id="ARBA00022475"/>
    </source>
</evidence>
<evidence type="ECO:0000313" key="20">
    <source>
        <dbReference type="EMBL" id="PKZ23164.1"/>
    </source>
</evidence>
<evidence type="ECO:0000256" key="19">
    <source>
        <dbReference type="SAM" id="Phobius"/>
    </source>
</evidence>
<evidence type="ECO:0000256" key="10">
    <source>
        <dbReference type="ARBA" id="ARBA00022989"/>
    </source>
</evidence>
<dbReference type="Pfam" id="PF01219">
    <property type="entry name" value="DAGK_prokar"/>
    <property type="match status" value="1"/>
</dbReference>
<name>A0A2I1MSQ1_9LACT</name>
<feature type="binding site" evidence="18">
    <location>
        <position position="85"/>
    </location>
    <ligand>
        <name>a divalent metal cation</name>
        <dbReference type="ChEBI" id="CHEBI:60240"/>
    </ligand>
</feature>
<dbReference type="InterPro" id="IPR033717">
    <property type="entry name" value="UDPK"/>
</dbReference>
<feature type="transmembrane region" description="Helical" evidence="19">
    <location>
        <begin position="40"/>
        <end position="59"/>
    </location>
</feature>
<feature type="binding site" evidence="17">
    <location>
        <position position="37"/>
    </location>
    <ligand>
        <name>ATP</name>
        <dbReference type="ChEBI" id="CHEBI:30616"/>
    </ligand>
</feature>
<sequence length="131" mass="14469">MIMDSNDQNKEQVGKNRHFLGALGHAHDGLRFALHHERNFRFQLAMVPLLGALGLYLGLKPTEWALLALACGLVLLAELFNTSVEWLCDLVVGDHFHPLVKTIKDVAAGTVLLMTLVAIFVGFVIFGSYIL</sequence>
<evidence type="ECO:0000256" key="17">
    <source>
        <dbReference type="PIRSR" id="PIRSR600829-3"/>
    </source>
</evidence>
<dbReference type="GO" id="GO:0005524">
    <property type="term" value="F:ATP binding"/>
    <property type="evidence" value="ECO:0007669"/>
    <property type="project" value="UniProtKB-KW"/>
</dbReference>
<dbReference type="GO" id="GO:0016301">
    <property type="term" value="F:kinase activity"/>
    <property type="evidence" value="ECO:0007669"/>
    <property type="project" value="UniProtKB-KW"/>
</dbReference>
<keyword evidence="11" id="KW-0443">Lipid metabolism</keyword>
<keyword evidence="9 17" id="KW-0067">ATP-binding</keyword>
<evidence type="ECO:0000256" key="4">
    <source>
        <dbReference type="ARBA" id="ARBA00022516"/>
    </source>
</evidence>
<keyword evidence="10 19" id="KW-1133">Transmembrane helix</keyword>
<gene>
    <name evidence="20" type="ORF">CYJ28_01040</name>
</gene>
<dbReference type="OrthoDB" id="9789934at2"/>
<evidence type="ECO:0000313" key="21">
    <source>
        <dbReference type="Proteomes" id="UP000234239"/>
    </source>
</evidence>
<keyword evidence="14" id="KW-1208">Phospholipid metabolism</keyword>
<dbReference type="PANTHER" id="PTHR34299:SF1">
    <property type="entry name" value="DIACYLGLYCEROL KINASE"/>
    <property type="match status" value="1"/>
</dbReference>
<comment type="caution">
    <text evidence="20">The sequence shown here is derived from an EMBL/GenBank/DDBJ whole genome shotgun (WGS) entry which is preliminary data.</text>
</comment>
<keyword evidence="4" id="KW-0444">Lipid biosynthesis</keyword>
<keyword evidence="18" id="KW-0460">Magnesium</keyword>
<evidence type="ECO:0000256" key="18">
    <source>
        <dbReference type="PIRSR" id="PIRSR600829-4"/>
    </source>
</evidence>
<comment type="cofactor">
    <cofactor evidence="18">
        <name>Mg(2+)</name>
        <dbReference type="ChEBI" id="CHEBI:18420"/>
    </cofactor>
    <text evidence="18">Mn(2+), Zn(2+), Cd(2+) and Co(2+) support activity to lesser extents.</text>
</comment>
<dbReference type="CDD" id="cd14265">
    <property type="entry name" value="UDPK_IM_like"/>
    <property type="match status" value="1"/>
</dbReference>
<dbReference type="GO" id="GO:0008654">
    <property type="term" value="P:phospholipid biosynthetic process"/>
    <property type="evidence" value="ECO:0007669"/>
    <property type="project" value="UniProtKB-KW"/>
</dbReference>
<feature type="transmembrane region" description="Helical" evidence="19">
    <location>
        <begin position="66"/>
        <end position="87"/>
    </location>
</feature>
<feature type="active site" description="Proton acceptor" evidence="15">
    <location>
        <position position="78"/>
    </location>
</feature>
<evidence type="ECO:0000256" key="9">
    <source>
        <dbReference type="ARBA" id="ARBA00022840"/>
    </source>
</evidence>
<feature type="binding site" evidence="16">
    <location>
        <position position="78"/>
    </location>
    <ligand>
        <name>substrate</name>
    </ligand>
</feature>
<evidence type="ECO:0000256" key="8">
    <source>
        <dbReference type="ARBA" id="ARBA00022777"/>
    </source>
</evidence>
<dbReference type="Proteomes" id="UP000234239">
    <property type="component" value="Unassembled WGS sequence"/>
</dbReference>
<keyword evidence="6 19" id="KW-0812">Transmembrane</keyword>
<accession>A0A2I1MSQ1</accession>
<dbReference type="EMBL" id="PKGY01000001">
    <property type="protein sequence ID" value="PKZ23164.1"/>
    <property type="molecule type" value="Genomic_DNA"/>
</dbReference>
<keyword evidence="8 20" id="KW-0418">Kinase</keyword>
<keyword evidence="3" id="KW-1003">Cell membrane</keyword>
<evidence type="ECO:0000256" key="1">
    <source>
        <dbReference type="ARBA" id="ARBA00004651"/>
    </source>
</evidence>
<reference evidence="20 21" key="1">
    <citation type="submission" date="2017-12" db="EMBL/GenBank/DDBJ databases">
        <title>Phylogenetic diversity of female urinary microbiome.</title>
        <authorList>
            <person name="Thomas-White K."/>
            <person name="Wolfe A.J."/>
        </authorList>
    </citation>
    <scope>NUCLEOTIDE SEQUENCE [LARGE SCALE GENOMIC DNA]</scope>
    <source>
        <strain evidence="20 21">UMB0139</strain>
    </source>
</reference>
<keyword evidence="12 19" id="KW-0472">Membrane</keyword>
<evidence type="ECO:0000256" key="11">
    <source>
        <dbReference type="ARBA" id="ARBA00023098"/>
    </source>
</evidence>
<dbReference type="InterPro" id="IPR000829">
    <property type="entry name" value="DAGK"/>
</dbReference>
<keyword evidence="13" id="KW-0594">Phospholipid biosynthesis</keyword>
<keyword evidence="5" id="KW-0808">Transferase</keyword>
<evidence type="ECO:0000256" key="16">
    <source>
        <dbReference type="PIRSR" id="PIRSR600829-2"/>
    </source>
</evidence>
<dbReference type="Gene3D" id="1.10.287.3610">
    <property type="match status" value="1"/>
</dbReference>
<proteinExistence type="inferred from homology"/>
<evidence type="ECO:0000256" key="12">
    <source>
        <dbReference type="ARBA" id="ARBA00023136"/>
    </source>
</evidence>
<evidence type="ECO:0000256" key="6">
    <source>
        <dbReference type="ARBA" id="ARBA00022692"/>
    </source>
</evidence>
<keyword evidence="18" id="KW-0479">Metal-binding</keyword>
<evidence type="ECO:0000256" key="7">
    <source>
        <dbReference type="ARBA" id="ARBA00022741"/>
    </source>
</evidence>
<dbReference type="InterPro" id="IPR036945">
    <property type="entry name" value="DAGK_sf"/>
</dbReference>
<evidence type="ECO:0000256" key="5">
    <source>
        <dbReference type="ARBA" id="ARBA00022679"/>
    </source>
</evidence>
<comment type="similarity">
    <text evidence="2">Belongs to the bacterial diacylglycerol kinase family.</text>
</comment>
<dbReference type="AlphaFoldDB" id="A0A2I1MSQ1"/>
<evidence type="ECO:0000256" key="2">
    <source>
        <dbReference type="ARBA" id="ARBA00005967"/>
    </source>
</evidence>
<dbReference type="PANTHER" id="PTHR34299">
    <property type="entry name" value="DIACYLGLYCEROL KINASE"/>
    <property type="match status" value="1"/>
</dbReference>
<evidence type="ECO:0000256" key="13">
    <source>
        <dbReference type="ARBA" id="ARBA00023209"/>
    </source>
</evidence>
<dbReference type="GO" id="GO:0046872">
    <property type="term" value="F:metal ion binding"/>
    <property type="evidence" value="ECO:0007669"/>
    <property type="project" value="UniProtKB-KW"/>
</dbReference>
<feature type="binding site" evidence="17">
    <location>
        <position position="85"/>
    </location>
    <ligand>
        <name>ATP</name>
        <dbReference type="ChEBI" id="CHEBI:30616"/>
    </ligand>
</feature>
<evidence type="ECO:0000256" key="14">
    <source>
        <dbReference type="ARBA" id="ARBA00023264"/>
    </source>
</evidence>
<feature type="transmembrane region" description="Helical" evidence="19">
    <location>
        <begin position="107"/>
        <end position="130"/>
    </location>
</feature>
<protein>
    <submittedName>
        <fullName evidence="20">UDP kinase</fullName>
    </submittedName>
</protein>
<organism evidence="20 21">
    <name type="scientific">Aerococcus sanguinicola</name>
    <dbReference type="NCBI Taxonomy" id="119206"/>
    <lineage>
        <taxon>Bacteria</taxon>
        <taxon>Bacillati</taxon>
        <taxon>Bacillota</taxon>
        <taxon>Bacilli</taxon>
        <taxon>Lactobacillales</taxon>
        <taxon>Aerococcaceae</taxon>
        <taxon>Aerococcus</taxon>
    </lineage>
</organism>
<evidence type="ECO:0000256" key="15">
    <source>
        <dbReference type="PIRSR" id="PIRSR600829-1"/>
    </source>
</evidence>
<dbReference type="GO" id="GO:0005886">
    <property type="term" value="C:plasma membrane"/>
    <property type="evidence" value="ECO:0007669"/>
    <property type="project" value="UniProtKB-SubCell"/>
</dbReference>
<keyword evidence="7 17" id="KW-0547">Nucleotide-binding</keyword>
<feature type="binding site" evidence="17">
    <location>
        <begin position="104"/>
        <end position="105"/>
    </location>
    <ligand>
        <name>ATP</name>
        <dbReference type="ChEBI" id="CHEBI:30616"/>
    </ligand>
</feature>